<evidence type="ECO:0008006" key="4">
    <source>
        <dbReference type="Google" id="ProtNLM"/>
    </source>
</evidence>
<evidence type="ECO:0000313" key="3">
    <source>
        <dbReference type="Proteomes" id="UP000257109"/>
    </source>
</evidence>
<protein>
    <recommendedName>
        <fullName evidence="4">UBN2 domain-containing protein</fullName>
    </recommendedName>
</protein>
<organism evidence="2 3">
    <name type="scientific">Mucuna pruriens</name>
    <name type="common">Velvet bean</name>
    <name type="synonym">Dolichos pruriens</name>
    <dbReference type="NCBI Taxonomy" id="157652"/>
    <lineage>
        <taxon>Eukaryota</taxon>
        <taxon>Viridiplantae</taxon>
        <taxon>Streptophyta</taxon>
        <taxon>Embryophyta</taxon>
        <taxon>Tracheophyta</taxon>
        <taxon>Spermatophyta</taxon>
        <taxon>Magnoliopsida</taxon>
        <taxon>eudicotyledons</taxon>
        <taxon>Gunneridae</taxon>
        <taxon>Pentapetalae</taxon>
        <taxon>rosids</taxon>
        <taxon>fabids</taxon>
        <taxon>Fabales</taxon>
        <taxon>Fabaceae</taxon>
        <taxon>Papilionoideae</taxon>
        <taxon>50 kb inversion clade</taxon>
        <taxon>NPAAA clade</taxon>
        <taxon>indigoferoid/millettioid clade</taxon>
        <taxon>Phaseoleae</taxon>
        <taxon>Mucuna</taxon>
    </lineage>
</organism>
<dbReference type="Proteomes" id="UP000257109">
    <property type="component" value="Unassembled WGS sequence"/>
</dbReference>
<reference evidence="2" key="1">
    <citation type="submission" date="2018-05" db="EMBL/GenBank/DDBJ databases">
        <title>Draft genome of Mucuna pruriens seed.</title>
        <authorList>
            <person name="Nnadi N.E."/>
            <person name="Vos R."/>
            <person name="Hasami M.H."/>
            <person name="Devisetty U.K."/>
            <person name="Aguiy J.C."/>
        </authorList>
    </citation>
    <scope>NUCLEOTIDE SEQUENCE [LARGE SCALE GENOMIC DNA]</scope>
    <source>
        <strain evidence="2">JCA_2017</strain>
    </source>
</reference>
<name>A0A371FPG3_MUCPR</name>
<keyword evidence="3" id="KW-1185">Reference proteome</keyword>
<dbReference type="AlphaFoldDB" id="A0A371FPG3"/>
<proteinExistence type="predicted"/>
<accession>A0A371FPG3</accession>
<feature type="compositionally biased region" description="Acidic residues" evidence="1">
    <location>
        <begin position="151"/>
        <end position="162"/>
    </location>
</feature>
<dbReference type="EMBL" id="QJKJ01008284">
    <property type="protein sequence ID" value="RDX80235.1"/>
    <property type="molecule type" value="Genomic_DNA"/>
</dbReference>
<feature type="region of interest" description="Disordered" evidence="1">
    <location>
        <begin position="118"/>
        <end position="162"/>
    </location>
</feature>
<sequence>MKTKNDGILWCILRRHKKAITSPLTKMEQNFLDLCGTKNKKMRFLLNSKDRKILMCALTESKYEKVHNCKSSKEMWDTLYSSLRRSQVTPLRVSKNLKMILMEESLGTLKVHEMELKENEGQQKGKSIALKAQKASKGSTSKAFKAKESYEESLDEDYYNER</sequence>
<gene>
    <name evidence="2" type="ORF">CR513_39244</name>
</gene>
<feature type="non-terminal residue" evidence="2">
    <location>
        <position position="162"/>
    </location>
</feature>
<evidence type="ECO:0000313" key="2">
    <source>
        <dbReference type="EMBL" id="RDX80235.1"/>
    </source>
</evidence>
<evidence type="ECO:0000256" key="1">
    <source>
        <dbReference type="SAM" id="MobiDB-lite"/>
    </source>
</evidence>
<comment type="caution">
    <text evidence="2">The sequence shown here is derived from an EMBL/GenBank/DDBJ whole genome shotgun (WGS) entry which is preliminary data.</text>
</comment>